<organism evidence="2 3">
    <name type="scientific">Elsinoe australis</name>
    <dbReference type="NCBI Taxonomy" id="40998"/>
    <lineage>
        <taxon>Eukaryota</taxon>
        <taxon>Fungi</taxon>
        <taxon>Dikarya</taxon>
        <taxon>Ascomycota</taxon>
        <taxon>Pezizomycotina</taxon>
        <taxon>Dothideomycetes</taxon>
        <taxon>Dothideomycetidae</taxon>
        <taxon>Myriangiales</taxon>
        <taxon>Elsinoaceae</taxon>
        <taxon>Elsinoe</taxon>
    </lineage>
</organism>
<reference evidence="2 3" key="1">
    <citation type="submission" date="2018-02" db="EMBL/GenBank/DDBJ databases">
        <title>Draft genome sequences of Elsinoe sp., causing black scab on jojoba.</title>
        <authorList>
            <person name="Stodart B."/>
            <person name="Jeffress S."/>
            <person name="Ash G."/>
            <person name="Arun Chinnappa K."/>
        </authorList>
    </citation>
    <scope>NUCLEOTIDE SEQUENCE [LARGE SCALE GENOMIC DNA]</scope>
    <source>
        <strain evidence="2 3">Hillstone_2</strain>
    </source>
</reference>
<evidence type="ECO:0000313" key="2">
    <source>
        <dbReference type="EMBL" id="TKX19822.1"/>
    </source>
</evidence>
<protein>
    <submittedName>
        <fullName evidence="2">Uncharacterized protein</fullName>
    </submittedName>
</protein>
<comment type="caution">
    <text evidence="2">The sequence shown here is derived from an EMBL/GenBank/DDBJ whole genome shotgun (WGS) entry which is preliminary data.</text>
</comment>
<dbReference type="EMBL" id="PTQR01000106">
    <property type="protein sequence ID" value="TKX19822.1"/>
    <property type="molecule type" value="Genomic_DNA"/>
</dbReference>
<name>A0A4V6DTA1_9PEZI</name>
<dbReference type="Proteomes" id="UP000308133">
    <property type="component" value="Unassembled WGS sequence"/>
</dbReference>
<accession>A0A4V6DTA1</accession>
<gene>
    <name evidence="2" type="ORF">C1H76_8020</name>
</gene>
<evidence type="ECO:0000256" key="1">
    <source>
        <dbReference type="SAM" id="MobiDB-lite"/>
    </source>
</evidence>
<dbReference type="AlphaFoldDB" id="A0A4V6DTA1"/>
<feature type="region of interest" description="Disordered" evidence="1">
    <location>
        <begin position="38"/>
        <end position="74"/>
    </location>
</feature>
<evidence type="ECO:0000313" key="3">
    <source>
        <dbReference type="Proteomes" id="UP000308133"/>
    </source>
</evidence>
<proteinExistence type="predicted"/>
<feature type="compositionally biased region" description="Low complexity" evidence="1">
    <location>
        <begin position="56"/>
        <end position="66"/>
    </location>
</feature>
<sequence length="223" mass="24924">MAEPATATIFVAAIDASHDRTVTRIARRLTEKTHKRECARLAGEASGNPGSGDPRASNSNAANGGARPTPKNLSTSIRDPFIRLHSGDWLHERSEEDAYKLLIDAFRLKCEDTTSVFGFRQFLPKVERMRYLLPSWWNTEKKQSYIQYGSHTASTWWSLRAAPEKGDFVEHYGDPQMPMQVRMFCEEIYGAGPGGQSGKTMRDMMVSTENGSFSGYTSNFSLA</sequence>